<organism evidence="1 2">
    <name type="scientific">Coccomyxa viridis</name>
    <dbReference type="NCBI Taxonomy" id="1274662"/>
    <lineage>
        <taxon>Eukaryota</taxon>
        <taxon>Viridiplantae</taxon>
        <taxon>Chlorophyta</taxon>
        <taxon>core chlorophytes</taxon>
        <taxon>Trebouxiophyceae</taxon>
        <taxon>Trebouxiophyceae incertae sedis</taxon>
        <taxon>Coccomyxaceae</taxon>
        <taxon>Coccomyxa</taxon>
    </lineage>
</organism>
<dbReference type="EMBL" id="CAUYUE010000002">
    <property type="protein sequence ID" value="CAK0746758.1"/>
    <property type="molecule type" value="Genomic_DNA"/>
</dbReference>
<comment type="caution">
    <text evidence="1">The sequence shown here is derived from an EMBL/GenBank/DDBJ whole genome shotgun (WGS) entry which is preliminary data.</text>
</comment>
<keyword evidence="2" id="KW-1185">Reference proteome</keyword>
<evidence type="ECO:0000313" key="1">
    <source>
        <dbReference type="EMBL" id="CAK0746758.1"/>
    </source>
</evidence>
<dbReference type="AlphaFoldDB" id="A0AAV1HTZ1"/>
<reference evidence="1 2" key="1">
    <citation type="submission" date="2023-10" db="EMBL/GenBank/DDBJ databases">
        <authorList>
            <person name="Maclean D."/>
            <person name="Macfadyen A."/>
        </authorList>
    </citation>
    <scope>NUCLEOTIDE SEQUENCE [LARGE SCALE GENOMIC DNA]</scope>
</reference>
<sequence>MRWTGEYARYTCDVALQEKDEMLKYVVEEVDRLKAMYEERLARTTAERDAAAAAEKQAAERLLSVEARADKAVADAQAAACRLAELTQHHSSHAQQLKAELLAR</sequence>
<gene>
    <name evidence="1" type="ORF">CVIRNUC_001716</name>
</gene>
<accession>A0AAV1HTZ1</accession>
<evidence type="ECO:0000313" key="2">
    <source>
        <dbReference type="Proteomes" id="UP001314263"/>
    </source>
</evidence>
<proteinExistence type="predicted"/>
<dbReference type="Proteomes" id="UP001314263">
    <property type="component" value="Unassembled WGS sequence"/>
</dbReference>
<name>A0AAV1HTZ1_9CHLO</name>
<protein>
    <submittedName>
        <fullName evidence="1">Uncharacterized protein</fullName>
    </submittedName>
</protein>